<organism evidence="1 2">
    <name type="scientific">Rickenella mellea</name>
    <dbReference type="NCBI Taxonomy" id="50990"/>
    <lineage>
        <taxon>Eukaryota</taxon>
        <taxon>Fungi</taxon>
        <taxon>Dikarya</taxon>
        <taxon>Basidiomycota</taxon>
        <taxon>Agaricomycotina</taxon>
        <taxon>Agaricomycetes</taxon>
        <taxon>Hymenochaetales</taxon>
        <taxon>Rickenellaceae</taxon>
        <taxon>Rickenella</taxon>
    </lineage>
</organism>
<name>A0A4Y7PYC8_9AGAM</name>
<gene>
    <name evidence="1" type="ORF">BD410DRAFT_382747</name>
</gene>
<reference evidence="1 2" key="1">
    <citation type="submission" date="2018-06" db="EMBL/GenBank/DDBJ databases">
        <title>A transcriptomic atlas of mushroom development highlights an independent origin of complex multicellularity.</title>
        <authorList>
            <consortium name="DOE Joint Genome Institute"/>
            <person name="Krizsan K."/>
            <person name="Almasi E."/>
            <person name="Merenyi Z."/>
            <person name="Sahu N."/>
            <person name="Viragh M."/>
            <person name="Koszo T."/>
            <person name="Mondo S."/>
            <person name="Kiss B."/>
            <person name="Balint B."/>
            <person name="Kues U."/>
            <person name="Barry K."/>
            <person name="Hegedus J.C."/>
            <person name="Henrissat B."/>
            <person name="Johnson J."/>
            <person name="Lipzen A."/>
            <person name="Ohm R."/>
            <person name="Nagy I."/>
            <person name="Pangilinan J."/>
            <person name="Yan J."/>
            <person name="Xiong Y."/>
            <person name="Grigoriev I.V."/>
            <person name="Hibbett D.S."/>
            <person name="Nagy L.G."/>
        </authorList>
    </citation>
    <scope>NUCLEOTIDE SEQUENCE [LARGE SCALE GENOMIC DNA]</scope>
    <source>
        <strain evidence="1 2">SZMC22713</strain>
    </source>
</reference>
<evidence type="ECO:0008006" key="3">
    <source>
        <dbReference type="Google" id="ProtNLM"/>
    </source>
</evidence>
<accession>A0A4Y7PYC8</accession>
<dbReference type="Proteomes" id="UP000294933">
    <property type="component" value="Unassembled WGS sequence"/>
</dbReference>
<protein>
    <recommendedName>
        <fullName evidence="3">F-box domain-containing protein</fullName>
    </recommendedName>
</protein>
<keyword evidence="2" id="KW-1185">Reference proteome</keyword>
<proteinExistence type="predicted"/>
<evidence type="ECO:0000313" key="2">
    <source>
        <dbReference type="Proteomes" id="UP000294933"/>
    </source>
</evidence>
<sequence length="205" mass="23164">MVVPTIGRFPFLHTIEASQRNLFDHFDIVRLPSLSTFHVRNENVPDLVEGMMMFSHQYGKTIKTLTMIGTVGKRAAKCFAIFLPRCTKLEELVMDVLDLIRLLALHQVLHRKVTMLSLTNDASTRARPSGSNLLATSIPNLRVHFPELGVLRWLGEVDRSASCSHTQECLDSLEGDADASEVHTSEIRIENRDGEKLESDWLLVR</sequence>
<dbReference type="AlphaFoldDB" id="A0A4Y7PYC8"/>
<dbReference type="EMBL" id="ML170190">
    <property type="protein sequence ID" value="TDL20145.1"/>
    <property type="molecule type" value="Genomic_DNA"/>
</dbReference>
<evidence type="ECO:0000313" key="1">
    <source>
        <dbReference type="EMBL" id="TDL20145.1"/>
    </source>
</evidence>
<dbReference type="VEuPathDB" id="FungiDB:BD410DRAFT_382747"/>